<evidence type="ECO:0000259" key="4">
    <source>
        <dbReference type="Pfam" id="PF05193"/>
    </source>
</evidence>
<accession>A0A9D1ML55</accession>
<dbReference type="Pfam" id="PF00675">
    <property type="entry name" value="Peptidase_M16"/>
    <property type="match status" value="1"/>
</dbReference>
<dbReference type="EMBL" id="DVNE01000053">
    <property type="protein sequence ID" value="HIU62039.1"/>
    <property type="molecule type" value="Genomic_DNA"/>
</dbReference>
<name>A0A9D1ML55_9FIRM</name>
<dbReference type="Gene3D" id="3.30.830.10">
    <property type="entry name" value="Metalloenzyme, LuxS/M16 peptidase-like"/>
    <property type="match status" value="2"/>
</dbReference>
<dbReference type="PANTHER" id="PTHR11851:SF49">
    <property type="entry name" value="MITOCHONDRIAL-PROCESSING PEPTIDASE SUBUNIT ALPHA"/>
    <property type="match status" value="1"/>
</dbReference>
<dbReference type="InterPro" id="IPR050361">
    <property type="entry name" value="MPP/UQCRC_Complex"/>
</dbReference>
<feature type="domain" description="Peptidase M16 N-terminal" evidence="3">
    <location>
        <begin position="23"/>
        <end position="159"/>
    </location>
</feature>
<dbReference type="Pfam" id="PF05193">
    <property type="entry name" value="Peptidase_M16_C"/>
    <property type="match status" value="1"/>
</dbReference>
<evidence type="ECO:0000313" key="6">
    <source>
        <dbReference type="Proteomes" id="UP000824110"/>
    </source>
</evidence>
<feature type="domain" description="Peptidase M16 C-terminal" evidence="4">
    <location>
        <begin position="169"/>
        <end position="339"/>
    </location>
</feature>
<reference evidence="5" key="1">
    <citation type="submission" date="2020-10" db="EMBL/GenBank/DDBJ databases">
        <authorList>
            <person name="Gilroy R."/>
        </authorList>
    </citation>
    <scope>NUCLEOTIDE SEQUENCE</scope>
    <source>
        <strain evidence="5">CHK195-12923</strain>
    </source>
</reference>
<dbReference type="PROSITE" id="PS00143">
    <property type="entry name" value="INSULINASE"/>
    <property type="match status" value="1"/>
</dbReference>
<dbReference type="GO" id="GO:0006508">
    <property type="term" value="P:proteolysis"/>
    <property type="evidence" value="ECO:0007669"/>
    <property type="project" value="InterPro"/>
</dbReference>
<dbReference type="InterPro" id="IPR011249">
    <property type="entry name" value="Metalloenz_LuxS/M16"/>
</dbReference>
<dbReference type="InterPro" id="IPR001431">
    <property type="entry name" value="Pept_M16_Zn_BS"/>
</dbReference>
<dbReference type="InterPro" id="IPR011765">
    <property type="entry name" value="Pept_M16_N"/>
</dbReference>
<dbReference type="PANTHER" id="PTHR11851">
    <property type="entry name" value="METALLOPROTEASE"/>
    <property type="match status" value="1"/>
</dbReference>
<dbReference type="SUPFAM" id="SSF63411">
    <property type="entry name" value="LuxS/MPP-like metallohydrolase"/>
    <property type="match status" value="2"/>
</dbReference>
<evidence type="ECO:0000313" key="5">
    <source>
        <dbReference type="EMBL" id="HIU62039.1"/>
    </source>
</evidence>
<reference evidence="5" key="2">
    <citation type="journal article" date="2021" name="PeerJ">
        <title>Extensive microbial diversity within the chicken gut microbiome revealed by metagenomics and culture.</title>
        <authorList>
            <person name="Gilroy R."/>
            <person name="Ravi A."/>
            <person name="Getino M."/>
            <person name="Pursley I."/>
            <person name="Horton D.L."/>
            <person name="Alikhan N.F."/>
            <person name="Baker D."/>
            <person name="Gharbi K."/>
            <person name="Hall N."/>
            <person name="Watson M."/>
            <person name="Adriaenssens E.M."/>
            <person name="Foster-Nyarko E."/>
            <person name="Jarju S."/>
            <person name="Secka A."/>
            <person name="Antonio M."/>
            <person name="Oren A."/>
            <person name="Chaudhuri R.R."/>
            <person name="La Ragione R."/>
            <person name="Hildebrand F."/>
            <person name="Pallen M.J."/>
        </authorList>
    </citation>
    <scope>NUCLEOTIDE SEQUENCE</scope>
    <source>
        <strain evidence="5">CHK195-12923</strain>
    </source>
</reference>
<dbReference type="GO" id="GO:0004222">
    <property type="term" value="F:metalloendopeptidase activity"/>
    <property type="evidence" value="ECO:0007669"/>
    <property type="project" value="InterPro"/>
</dbReference>
<dbReference type="AlphaFoldDB" id="A0A9D1ML55"/>
<dbReference type="Proteomes" id="UP000824110">
    <property type="component" value="Unassembled WGS sequence"/>
</dbReference>
<evidence type="ECO:0000259" key="3">
    <source>
        <dbReference type="Pfam" id="PF00675"/>
    </source>
</evidence>
<organism evidence="5 6">
    <name type="scientific">Candidatus Coproplasma excrementigallinarum</name>
    <dbReference type="NCBI Taxonomy" id="2840747"/>
    <lineage>
        <taxon>Bacteria</taxon>
        <taxon>Bacillati</taxon>
        <taxon>Bacillota</taxon>
        <taxon>Clostridia</taxon>
        <taxon>Eubacteriales</taxon>
        <taxon>Candidatus Coproplasma</taxon>
    </lineage>
</organism>
<dbReference type="InterPro" id="IPR007863">
    <property type="entry name" value="Peptidase_M16_C"/>
</dbReference>
<gene>
    <name evidence="5" type="ORF">IAB69_05290</name>
</gene>
<comment type="caution">
    <text evidence="5">The sequence shown here is derived from an EMBL/GenBank/DDBJ whole genome shotgun (WGS) entry which is preliminary data.</text>
</comment>
<sequence>MVHFKQLENGIRLVVKKMDGLMSVTMGVLVGTGACYETDAEDGISHFIEHMMFKGTKTRSSFTISDEMDRIGAQMNAFTGKDLTCYYAKSTTDNAEKAFEILADLFLNSTFPEEEMVKEKGVIIEEINMNEDTPDDLCLDLVGEAYYGKGGYGRNILGPRKNVSGFMGADVRKYMALRYTTDNIVVAMAGNIDIELAEDMTRKYFSALKPSAADKREVKVERRHGSLVRYKDIEQIHLALAYPSFKRGERLYDAAQIMNSVLGGSMSSRLFQKVREELGLAYTVYSYNTAYAETGTLCVYAGVNAENYMRSVEAIKNCIEDIKRKDISSEEFARGKEQLKASSIFAQESTSSQMLLYGKEMLYNNKIYDFGERIEKVNAVTFDDLAEAIDLSFDSAGMAAAVVGKVKNPLVI</sequence>
<evidence type="ECO:0000256" key="1">
    <source>
        <dbReference type="ARBA" id="ARBA00007261"/>
    </source>
</evidence>
<protein>
    <submittedName>
        <fullName evidence="5">Insulinase family protein</fullName>
    </submittedName>
</protein>
<dbReference type="GO" id="GO:0046872">
    <property type="term" value="F:metal ion binding"/>
    <property type="evidence" value="ECO:0007669"/>
    <property type="project" value="InterPro"/>
</dbReference>
<comment type="similarity">
    <text evidence="1 2">Belongs to the peptidase M16 family.</text>
</comment>
<dbReference type="PROSITE" id="PS51257">
    <property type="entry name" value="PROKAR_LIPOPROTEIN"/>
    <property type="match status" value="1"/>
</dbReference>
<evidence type="ECO:0000256" key="2">
    <source>
        <dbReference type="RuleBase" id="RU004447"/>
    </source>
</evidence>
<proteinExistence type="inferred from homology"/>